<name>J9GJ96_9ZZZZ</name>
<reference evidence="2" key="1">
    <citation type="journal article" date="2012" name="PLoS ONE">
        <title>Gene sets for utilization of primary and secondary nutrition supplies in the distal gut of endangered iberian lynx.</title>
        <authorList>
            <person name="Alcaide M."/>
            <person name="Messina E."/>
            <person name="Richter M."/>
            <person name="Bargiela R."/>
            <person name="Peplies J."/>
            <person name="Huws S.A."/>
            <person name="Newbold C.J."/>
            <person name="Golyshin P.N."/>
            <person name="Simon M.A."/>
            <person name="Lopez G."/>
            <person name="Yakimov M.M."/>
            <person name="Ferrer M."/>
        </authorList>
    </citation>
    <scope>NUCLEOTIDE SEQUENCE</scope>
</reference>
<proteinExistence type="predicted"/>
<feature type="compositionally biased region" description="Basic and acidic residues" evidence="1">
    <location>
        <begin position="1"/>
        <end position="12"/>
    </location>
</feature>
<evidence type="ECO:0000313" key="2">
    <source>
        <dbReference type="EMBL" id="EJX07309.1"/>
    </source>
</evidence>
<feature type="compositionally biased region" description="Polar residues" evidence="1">
    <location>
        <begin position="36"/>
        <end position="46"/>
    </location>
</feature>
<gene>
    <name evidence="2" type="ORF">EVA_04583</name>
</gene>
<comment type="caution">
    <text evidence="2">The sequence shown here is derived from an EMBL/GenBank/DDBJ whole genome shotgun (WGS) entry which is preliminary data.</text>
</comment>
<evidence type="ECO:0000256" key="1">
    <source>
        <dbReference type="SAM" id="MobiDB-lite"/>
    </source>
</evidence>
<sequence length="46" mass="5071">MTSANEGRRADYGEEMMYGRGMPRPIAEVTPANEGETATQSRSNYS</sequence>
<dbReference type="AlphaFoldDB" id="J9GJ96"/>
<accession>J9GJ96</accession>
<organism evidence="2">
    <name type="scientific">gut metagenome</name>
    <dbReference type="NCBI Taxonomy" id="749906"/>
    <lineage>
        <taxon>unclassified sequences</taxon>
        <taxon>metagenomes</taxon>
        <taxon>organismal metagenomes</taxon>
    </lineage>
</organism>
<dbReference type="EMBL" id="AMCI01000910">
    <property type="protein sequence ID" value="EJX07309.1"/>
    <property type="molecule type" value="Genomic_DNA"/>
</dbReference>
<protein>
    <submittedName>
        <fullName evidence="2">Uncharacterized protein</fullName>
    </submittedName>
</protein>
<feature type="region of interest" description="Disordered" evidence="1">
    <location>
        <begin position="1"/>
        <end position="46"/>
    </location>
</feature>